<evidence type="ECO:0000256" key="3">
    <source>
        <dbReference type="ARBA" id="ARBA00022630"/>
    </source>
</evidence>
<keyword evidence="10" id="KW-1185">Reference proteome</keyword>
<dbReference type="InterPro" id="IPR000172">
    <property type="entry name" value="GMC_OxRdtase_N"/>
</dbReference>
<evidence type="ECO:0000259" key="8">
    <source>
        <dbReference type="PROSITE" id="PS00624"/>
    </source>
</evidence>
<dbReference type="Pfam" id="PF00732">
    <property type="entry name" value="GMC_oxred_N"/>
    <property type="match status" value="1"/>
</dbReference>
<comment type="cofactor">
    <cofactor evidence="1 6">
        <name>FAD</name>
        <dbReference type="ChEBI" id="CHEBI:57692"/>
    </cofactor>
</comment>
<keyword evidence="4 6" id="KW-0274">FAD</keyword>
<keyword evidence="7" id="KW-0732">Signal</keyword>
<dbReference type="SUPFAM" id="SSF54373">
    <property type="entry name" value="FAD-linked reductases, C-terminal domain"/>
    <property type="match status" value="1"/>
</dbReference>
<dbReference type="PROSITE" id="PS00624">
    <property type="entry name" value="GMC_OXRED_2"/>
    <property type="match status" value="1"/>
</dbReference>
<gene>
    <name evidence="9" type="ORF">PsYK624_164780</name>
</gene>
<feature type="active site" description="Proton acceptor" evidence="5">
    <location>
        <position position="582"/>
    </location>
</feature>
<dbReference type="SUPFAM" id="SSF51905">
    <property type="entry name" value="FAD/NAD(P)-binding domain"/>
    <property type="match status" value="1"/>
</dbReference>
<name>A0A9P3LNK5_9APHY</name>
<evidence type="ECO:0000256" key="6">
    <source>
        <dbReference type="PIRSR" id="PIRSR000137-2"/>
    </source>
</evidence>
<dbReference type="InterPro" id="IPR012132">
    <property type="entry name" value="GMC_OxRdtase"/>
</dbReference>
<feature type="signal peptide" evidence="7">
    <location>
        <begin position="1"/>
        <end position="24"/>
    </location>
</feature>
<keyword evidence="3" id="KW-0285">Flavoprotein</keyword>
<dbReference type="PANTHER" id="PTHR11552:SF147">
    <property type="entry name" value="CHOLINE DEHYDROGENASE, MITOCHONDRIAL"/>
    <property type="match status" value="1"/>
</dbReference>
<dbReference type="Pfam" id="PF05199">
    <property type="entry name" value="GMC_oxred_C"/>
    <property type="match status" value="1"/>
</dbReference>
<dbReference type="EMBL" id="BPQB01000139">
    <property type="protein sequence ID" value="GJF00198.1"/>
    <property type="molecule type" value="Genomic_DNA"/>
</dbReference>
<dbReference type="AlphaFoldDB" id="A0A9P3LNK5"/>
<dbReference type="OrthoDB" id="269227at2759"/>
<dbReference type="GO" id="GO:0016614">
    <property type="term" value="F:oxidoreductase activity, acting on CH-OH group of donors"/>
    <property type="evidence" value="ECO:0007669"/>
    <property type="project" value="InterPro"/>
</dbReference>
<dbReference type="GO" id="GO:0050660">
    <property type="term" value="F:flavin adenine dinucleotide binding"/>
    <property type="evidence" value="ECO:0007669"/>
    <property type="project" value="InterPro"/>
</dbReference>
<proteinExistence type="inferred from homology"/>
<protein>
    <submittedName>
        <fullName evidence="9">Aryl-alcohol oxidase-like protein</fullName>
    </submittedName>
</protein>
<comment type="caution">
    <text evidence="9">The sequence shown here is derived from an EMBL/GenBank/DDBJ whole genome shotgun (WGS) entry which is preliminary data.</text>
</comment>
<feature type="binding site" evidence="6">
    <location>
        <position position="265"/>
    </location>
    <ligand>
        <name>FAD</name>
        <dbReference type="ChEBI" id="CHEBI:57692"/>
    </ligand>
</feature>
<evidence type="ECO:0000256" key="7">
    <source>
        <dbReference type="SAM" id="SignalP"/>
    </source>
</evidence>
<comment type="similarity">
    <text evidence="2">Belongs to the GMC oxidoreductase family.</text>
</comment>
<dbReference type="Proteomes" id="UP000703269">
    <property type="component" value="Unassembled WGS sequence"/>
</dbReference>
<dbReference type="PIRSF" id="PIRSF000137">
    <property type="entry name" value="Alcohol_oxidase"/>
    <property type="match status" value="1"/>
</dbReference>
<sequence>MLRLPFLLSVALTVLLCIAPPAHAALYTDAADLPTSTFDFVIVGAGAGGAVMAARLSENPSTSVLVIEAGPSDAGLLEIAVPFMAPELTGPFSKWTWNFTTVPQAELNNRTLAYARGRILGGSTSVNYMAHTRGSDDEYNLWAQLTGDEGWAWSNLEKFYFKSARLVAASNGRSSTGLVNPLAHGFGPVEVSLPGHTEPIDDRILQTARTVPEFPLAADLNAGRNIGMALMQSSVSGGRRVSSATAYLHPAISRPNLHVLIGNTVTKLVQTGNTTRGPEFKQVEFAPNSTAPCTSVKATKEIILSAGTISTPQILMLSGVGNATELSSFGITPVVDLPDVGRNLQDQPLLASYFRVISNISNATYDAVERSPELKTAALAQWNATRTGLFSGGVVNGVGFLRLPANSSIFQNITDPAAGPNTGHIEMIFGDGYNALVDPQPATGNFLTVQLSVSTPTSLGSVTLNNTDPFTFPVIDPNFLGTPFDRFAVVEVVKAARRFVSAPTWDGFIGDRFGVIGDADTDEEILDACRKEVVTIWHPTSTARMAARDVPWGVVDPDLLVKGVSGLRIVDASVFPRIPAVHPSAVIYIMAERVADLIQNVGTRAVRDEL</sequence>
<feature type="chain" id="PRO_5040189756" evidence="7">
    <location>
        <begin position="25"/>
        <end position="610"/>
    </location>
</feature>
<dbReference type="InterPro" id="IPR007867">
    <property type="entry name" value="GMC_OxRtase_C"/>
</dbReference>
<feature type="domain" description="Glucose-methanol-choline oxidoreductase N-terminal" evidence="8">
    <location>
        <begin position="307"/>
        <end position="321"/>
    </location>
</feature>
<evidence type="ECO:0000256" key="4">
    <source>
        <dbReference type="ARBA" id="ARBA00022827"/>
    </source>
</evidence>
<evidence type="ECO:0000256" key="5">
    <source>
        <dbReference type="PIRSR" id="PIRSR000137-1"/>
    </source>
</evidence>
<evidence type="ECO:0000313" key="10">
    <source>
        <dbReference type="Proteomes" id="UP000703269"/>
    </source>
</evidence>
<accession>A0A9P3LNK5</accession>
<organism evidence="9 10">
    <name type="scientific">Phanerochaete sordida</name>
    <dbReference type="NCBI Taxonomy" id="48140"/>
    <lineage>
        <taxon>Eukaryota</taxon>
        <taxon>Fungi</taxon>
        <taxon>Dikarya</taxon>
        <taxon>Basidiomycota</taxon>
        <taxon>Agaricomycotina</taxon>
        <taxon>Agaricomycetes</taxon>
        <taxon>Polyporales</taxon>
        <taxon>Phanerochaetaceae</taxon>
        <taxon>Phanerochaete</taxon>
    </lineage>
</organism>
<evidence type="ECO:0000256" key="1">
    <source>
        <dbReference type="ARBA" id="ARBA00001974"/>
    </source>
</evidence>
<dbReference type="InterPro" id="IPR036188">
    <property type="entry name" value="FAD/NAD-bd_sf"/>
</dbReference>
<reference evidence="9 10" key="1">
    <citation type="submission" date="2021-08" db="EMBL/GenBank/DDBJ databases">
        <title>Draft Genome Sequence of Phanerochaete sordida strain YK-624.</title>
        <authorList>
            <person name="Mori T."/>
            <person name="Dohra H."/>
            <person name="Suzuki T."/>
            <person name="Kawagishi H."/>
            <person name="Hirai H."/>
        </authorList>
    </citation>
    <scope>NUCLEOTIDE SEQUENCE [LARGE SCALE GENOMIC DNA]</scope>
    <source>
        <strain evidence="9 10">YK-624</strain>
    </source>
</reference>
<dbReference type="PANTHER" id="PTHR11552">
    <property type="entry name" value="GLUCOSE-METHANOL-CHOLINE GMC OXIDOREDUCTASE"/>
    <property type="match status" value="1"/>
</dbReference>
<evidence type="ECO:0000313" key="9">
    <source>
        <dbReference type="EMBL" id="GJF00198.1"/>
    </source>
</evidence>
<feature type="binding site" evidence="6">
    <location>
        <begin position="537"/>
        <end position="538"/>
    </location>
    <ligand>
        <name>FAD</name>
        <dbReference type="ChEBI" id="CHEBI:57692"/>
    </ligand>
</feature>
<evidence type="ECO:0000256" key="2">
    <source>
        <dbReference type="ARBA" id="ARBA00010790"/>
    </source>
</evidence>
<dbReference type="Gene3D" id="3.50.50.60">
    <property type="entry name" value="FAD/NAD(P)-binding domain"/>
    <property type="match status" value="1"/>
</dbReference>
<dbReference type="Gene3D" id="3.30.560.10">
    <property type="entry name" value="Glucose Oxidase, domain 3"/>
    <property type="match status" value="1"/>
</dbReference>
<feature type="active site" description="Proton donor" evidence="5">
    <location>
        <position position="538"/>
    </location>
</feature>